<comment type="pathway">
    <text evidence="2">Siderophore biosynthesis; enterobactin biosynthesis.</text>
</comment>
<feature type="binding site" evidence="12">
    <location>
        <position position="50"/>
    </location>
    <ligand>
        <name>CoA</name>
        <dbReference type="ChEBI" id="CHEBI:57287"/>
    </ligand>
</feature>
<keyword evidence="13" id="KW-0479">Metal-binding</keyword>
<keyword evidence="13" id="KW-0460">Magnesium</keyword>
<comment type="function">
    <text evidence="1">Involved in the biosynthesis of the siderophore enterobactin (enterochelin), which is a macrocyclic trimeric lactone of N-(2,3-dihydroxybenzoyl)-serine. The serine trilactone serves as a scaffolding for the three catechol functionalities that provide hexadentate coordination for the tightly ligated iron(2+) atoms. Plays an essential role in the assembly of the enterobactin by catalyzing the transfer of the 4'-phosphopantetheine (Ppant) moiety from coenzyme A to the apo-domains of both EntB (ArCP domain) and EntF (PCP domain) to yield their holo-forms which make them competent for the activation of 2,3-dihydroxybenzoate (DHB) and L-serine, respectively.</text>
</comment>
<dbReference type="PANTHER" id="PTHR38096">
    <property type="entry name" value="ENTEROBACTIN SYNTHASE COMPONENT D"/>
    <property type="match status" value="1"/>
</dbReference>
<keyword evidence="6 15" id="KW-0808">Transferase</keyword>
<dbReference type="RefSeq" id="WP_157478163.1">
    <property type="nucleotide sequence ID" value="NZ_CP046566.1"/>
</dbReference>
<feature type="binding site" evidence="12">
    <location>
        <position position="104"/>
    </location>
    <ligand>
        <name>CoA</name>
        <dbReference type="ChEBI" id="CHEBI:57287"/>
    </ligand>
</feature>
<name>A0A6I6GZL7_9BACT</name>
<evidence type="ECO:0000256" key="8">
    <source>
        <dbReference type="ARBA" id="ARBA00029894"/>
    </source>
</evidence>
<protein>
    <recommendedName>
        <fullName evidence="5">Enterobactin synthase component D</fullName>
    </recommendedName>
    <alternativeName>
        <fullName evidence="8">4'-phosphopantetheinyl transferase EntD</fullName>
    </alternativeName>
    <alternativeName>
        <fullName evidence="9">Enterochelin synthase D</fullName>
    </alternativeName>
</protein>
<evidence type="ECO:0000256" key="3">
    <source>
        <dbReference type="ARBA" id="ARBA00008342"/>
    </source>
</evidence>
<dbReference type="InterPro" id="IPR003542">
    <property type="entry name" value="Enbac_synth_compD-like"/>
</dbReference>
<organism evidence="15 16">
    <name type="scientific">Phnomibacter ginsenosidimutans</name>
    <dbReference type="NCBI Taxonomy" id="2676868"/>
    <lineage>
        <taxon>Bacteria</taxon>
        <taxon>Pseudomonadati</taxon>
        <taxon>Bacteroidota</taxon>
        <taxon>Chitinophagia</taxon>
        <taxon>Chitinophagales</taxon>
        <taxon>Chitinophagaceae</taxon>
        <taxon>Phnomibacter</taxon>
    </lineage>
</organism>
<evidence type="ECO:0000256" key="11">
    <source>
        <dbReference type="ARBA" id="ARBA00049191"/>
    </source>
</evidence>
<evidence type="ECO:0000256" key="2">
    <source>
        <dbReference type="ARBA" id="ARBA00004993"/>
    </source>
</evidence>
<sequence>MPLFYTQTIDEFTRLGVWEITEPEDFFLEFVPVSRQITHPQKRLQHLAGRFLLQHLFPDFPLSLIQVASTKKPFLPQESHHFSISHCGNYAAAIVSTVDRVGIDIEIPTDRLLHLMPKYLHTNERMLAEPHALDQLVHVATILWSAKEAMFKWYGHGEVDFKQHLRIYELNFDKPDSGHVNAAFMKFDEQPLQLPFTCWPNLVLSWLAV</sequence>
<feature type="domain" description="4'-phosphopantetheinyl transferase" evidence="14">
    <location>
        <begin position="100"/>
        <end position="176"/>
    </location>
</feature>
<evidence type="ECO:0000256" key="9">
    <source>
        <dbReference type="ARBA" id="ARBA00031996"/>
    </source>
</evidence>
<evidence type="ECO:0000313" key="16">
    <source>
        <dbReference type="Proteomes" id="UP000426027"/>
    </source>
</evidence>
<dbReference type="InterPro" id="IPR008278">
    <property type="entry name" value="4-PPantetheinyl_Trfase_dom"/>
</dbReference>
<dbReference type="SUPFAM" id="SSF56214">
    <property type="entry name" value="4'-phosphopantetheinyl transferase"/>
    <property type="match status" value="2"/>
</dbReference>
<reference evidence="15 16" key="1">
    <citation type="submission" date="2019-11" db="EMBL/GenBank/DDBJ databases">
        <authorList>
            <person name="Im W.T."/>
        </authorList>
    </citation>
    <scope>NUCLEOTIDE SEQUENCE [LARGE SCALE GENOMIC DNA]</scope>
    <source>
        <strain evidence="15 16">SB-02</strain>
    </source>
</reference>
<evidence type="ECO:0000256" key="5">
    <source>
        <dbReference type="ARBA" id="ARBA00019087"/>
    </source>
</evidence>
<evidence type="ECO:0000256" key="13">
    <source>
        <dbReference type="PIRSR" id="PIRSR603542-2"/>
    </source>
</evidence>
<proteinExistence type="inferred from homology"/>
<evidence type="ECO:0000256" key="12">
    <source>
        <dbReference type="PIRSR" id="PIRSR603542-1"/>
    </source>
</evidence>
<evidence type="ECO:0000256" key="10">
    <source>
        <dbReference type="ARBA" id="ARBA00049176"/>
    </source>
</evidence>
<evidence type="ECO:0000259" key="14">
    <source>
        <dbReference type="Pfam" id="PF01648"/>
    </source>
</evidence>
<evidence type="ECO:0000313" key="15">
    <source>
        <dbReference type="EMBL" id="QGW27931.1"/>
    </source>
</evidence>
<dbReference type="Proteomes" id="UP000426027">
    <property type="component" value="Chromosome"/>
</dbReference>
<comment type="similarity">
    <text evidence="3">Belongs to the P-Pant transferase superfamily. EntD family.</text>
</comment>
<comment type="cofactor">
    <cofactor evidence="13">
        <name>Mg(2+)</name>
        <dbReference type="ChEBI" id="CHEBI:18420"/>
    </cofactor>
</comment>
<dbReference type="EMBL" id="CP046566">
    <property type="protein sequence ID" value="QGW27931.1"/>
    <property type="molecule type" value="Genomic_DNA"/>
</dbReference>
<dbReference type="Gene3D" id="3.90.470.20">
    <property type="entry name" value="4'-phosphopantetheinyl transferase domain"/>
    <property type="match status" value="1"/>
</dbReference>
<dbReference type="GO" id="GO:0000287">
    <property type="term" value="F:magnesium ion binding"/>
    <property type="evidence" value="ECO:0007669"/>
    <property type="project" value="InterPro"/>
</dbReference>
<keyword evidence="16" id="KW-1185">Reference proteome</keyword>
<keyword evidence="7" id="KW-0259">Enterobactin biosynthesis</keyword>
<comment type="catalytic activity">
    <reaction evidence="11">
        <text>apo-[peptidyl-carrier protein] + CoA = holo-[peptidyl-carrier protein] + adenosine 3',5'-bisphosphate + H(+)</text>
        <dbReference type="Rhea" id="RHEA:46228"/>
        <dbReference type="Rhea" id="RHEA-COMP:11479"/>
        <dbReference type="Rhea" id="RHEA-COMP:11480"/>
        <dbReference type="ChEBI" id="CHEBI:15378"/>
        <dbReference type="ChEBI" id="CHEBI:29999"/>
        <dbReference type="ChEBI" id="CHEBI:57287"/>
        <dbReference type="ChEBI" id="CHEBI:58343"/>
        <dbReference type="ChEBI" id="CHEBI:64479"/>
    </reaction>
</comment>
<dbReference type="GO" id="GO:0009239">
    <property type="term" value="P:enterobactin biosynthetic process"/>
    <property type="evidence" value="ECO:0007669"/>
    <property type="project" value="UniProtKB-KW"/>
</dbReference>
<evidence type="ECO:0000256" key="6">
    <source>
        <dbReference type="ARBA" id="ARBA00022679"/>
    </source>
</evidence>
<feature type="binding site" evidence="13">
    <location>
        <position position="105"/>
    </location>
    <ligand>
        <name>Mg(2+)</name>
        <dbReference type="ChEBI" id="CHEBI:18420"/>
    </ligand>
</feature>
<feature type="binding site" evidence="12">
    <location>
        <position position="148"/>
    </location>
    <ligand>
        <name>CoA</name>
        <dbReference type="ChEBI" id="CHEBI:57287"/>
    </ligand>
</feature>
<feature type="binding site" evidence="12">
    <location>
        <begin position="85"/>
        <end position="86"/>
    </location>
    <ligand>
        <name>CoA</name>
        <dbReference type="ChEBI" id="CHEBI:57287"/>
    </ligand>
</feature>
<dbReference type="KEGG" id="fls:GLV81_07305"/>
<evidence type="ECO:0000256" key="7">
    <source>
        <dbReference type="ARBA" id="ARBA00023191"/>
    </source>
</evidence>
<accession>A0A6I6GZL7</accession>
<dbReference type="InterPro" id="IPR037143">
    <property type="entry name" value="4-PPantetheinyl_Trfase_dom_sf"/>
</dbReference>
<gene>
    <name evidence="15" type="ORF">GLV81_07305</name>
</gene>
<dbReference type="Pfam" id="PF01648">
    <property type="entry name" value="ACPS"/>
    <property type="match status" value="1"/>
</dbReference>
<feature type="binding site" evidence="13">
    <location>
        <position position="106"/>
    </location>
    <ligand>
        <name>Mg(2+)</name>
        <dbReference type="ChEBI" id="CHEBI:18420"/>
    </ligand>
</feature>
<feature type="binding site" evidence="12">
    <location>
        <position position="152"/>
    </location>
    <ligand>
        <name>CoA</name>
        <dbReference type="ChEBI" id="CHEBI:57287"/>
    </ligand>
</feature>
<dbReference type="GO" id="GO:0009366">
    <property type="term" value="C:enterobactin synthetase complex"/>
    <property type="evidence" value="ECO:0007669"/>
    <property type="project" value="InterPro"/>
</dbReference>
<dbReference type="GO" id="GO:0005886">
    <property type="term" value="C:plasma membrane"/>
    <property type="evidence" value="ECO:0007669"/>
    <property type="project" value="TreeGrafter"/>
</dbReference>
<dbReference type="PANTHER" id="PTHR38096:SF1">
    <property type="entry name" value="ENTEROBACTIN SYNTHASE COMPONENT D"/>
    <property type="match status" value="1"/>
</dbReference>
<dbReference type="GO" id="GO:0008897">
    <property type="term" value="F:holo-[acyl-carrier-protein] synthase activity"/>
    <property type="evidence" value="ECO:0007669"/>
    <property type="project" value="InterPro"/>
</dbReference>
<comment type="subunit">
    <text evidence="4">EntB, EntD, EntE, and EntF form a multienzyme complex called enterobactin synthase.</text>
</comment>
<evidence type="ECO:0000256" key="1">
    <source>
        <dbReference type="ARBA" id="ARBA00003937"/>
    </source>
</evidence>
<dbReference type="AlphaFoldDB" id="A0A6I6GZL7"/>
<evidence type="ECO:0000256" key="4">
    <source>
        <dbReference type="ARBA" id="ARBA00011503"/>
    </source>
</evidence>
<comment type="catalytic activity">
    <reaction evidence="10">
        <text>apo-[aryl-carrier protein] + CoA = holo-[aryl-carrier protein] + adenosine 3',5'-bisphosphate + H(+)</text>
        <dbReference type="Rhea" id="RHEA:48404"/>
        <dbReference type="Rhea" id="RHEA-COMP:15903"/>
        <dbReference type="Rhea" id="RHEA-COMP:17557"/>
        <dbReference type="ChEBI" id="CHEBI:15378"/>
        <dbReference type="ChEBI" id="CHEBI:29999"/>
        <dbReference type="ChEBI" id="CHEBI:57287"/>
        <dbReference type="ChEBI" id="CHEBI:58343"/>
        <dbReference type="ChEBI" id="CHEBI:64479"/>
    </reaction>
</comment>
<feature type="binding site" evidence="13">
    <location>
        <position position="104"/>
    </location>
    <ligand>
        <name>Mg(2+)</name>
        <dbReference type="ChEBI" id="CHEBI:18420"/>
    </ligand>
</feature>